<accession>A0A131YY85</accession>
<evidence type="ECO:0008006" key="3">
    <source>
        <dbReference type="Google" id="ProtNLM"/>
    </source>
</evidence>
<feature type="chain" id="PRO_5007286242" description="Secreted protein" evidence="1">
    <location>
        <begin position="23"/>
        <end position="83"/>
    </location>
</feature>
<evidence type="ECO:0000313" key="2">
    <source>
        <dbReference type="EMBL" id="JAP82881.1"/>
    </source>
</evidence>
<dbReference type="AlphaFoldDB" id="A0A131YY85"/>
<dbReference type="EMBL" id="GEDV01005676">
    <property type="protein sequence ID" value="JAP82881.1"/>
    <property type="molecule type" value="Transcribed_RNA"/>
</dbReference>
<organism evidence="2">
    <name type="scientific">Rhipicephalus appendiculatus</name>
    <name type="common">Brown ear tick</name>
    <dbReference type="NCBI Taxonomy" id="34631"/>
    <lineage>
        <taxon>Eukaryota</taxon>
        <taxon>Metazoa</taxon>
        <taxon>Ecdysozoa</taxon>
        <taxon>Arthropoda</taxon>
        <taxon>Chelicerata</taxon>
        <taxon>Arachnida</taxon>
        <taxon>Acari</taxon>
        <taxon>Parasitiformes</taxon>
        <taxon>Ixodida</taxon>
        <taxon>Ixodoidea</taxon>
        <taxon>Ixodidae</taxon>
        <taxon>Rhipicephalinae</taxon>
        <taxon>Rhipicephalus</taxon>
        <taxon>Rhipicephalus</taxon>
    </lineage>
</organism>
<sequence>MMYVEQMTSRCVFSLCFWLGLSSPTSPNSLHGMSLSTCRSRSSAIATSVMSSEFTFVACKRSRELNCHSQRTIPHFKIQIFAM</sequence>
<name>A0A131YY85_RHIAP</name>
<evidence type="ECO:0000256" key="1">
    <source>
        <dbReference type="SAM" id="SignalP"/>
    </source>
</evidence>
<feature type="signal peptide" evidence="1">
    <location>
        <begin position="1"/>
        <end position="22"/>
    </location>
</feature>
<reference evidence="2" key="1">
    <citation type="journal article" date="2016" name="Ticks Tick Borne Dis.">
        <title>De novo assembly and annotation of the salivary gland transcriptome of Rhipicephalus appendiculatus male and female ticks during blood feeding.</title>
        <authorList>
            <person name="de Castro M.H."/>
            <person name="de Klerk D."/>
            <person name="Pienaar R."/>
            <person name="Latif A.A."/>
            <person name="Rees D.J."/>
            <person name="Mans B.J."/>
        </authorList>
    </citation>
    <scope>NUCLEOTIDE SEQUENCE</scope>
    <source>
        <tissue evidence="2">Salivary glands</tissue>
    </source>
</reference>
<protein>
    <recommendedName>
        <fullName evidence="3">Secreted protein</fullName>
    </recommendedName>
</protein>
<proteinExistence type="predicted"/>
<keyword evidence="1" id="KW-0732">Signal</keyword>